<sequence length="66" mass="7931">MFFKLRGKEENSANATQKDDVIELYLCEKNQNSEHNSSEMMRLLKASRNIYAKNMNYHLLKKMERF</sequence>
<protein>
    <submittedName>
        <fullName evidence="1">Uncharacterized protein</fullName>
    </submittedName>
</protein>
<reference evidence="1" key="1">
    <citation type="submission" date="2019-10" db="EMBL/GenBank/DDBJ databases">
        <title>Conservation and host-specific expression of non-tandemly repeated heterogenous ribosome RNA gene in arbuscular mycorrhizal fungi.</title>
        <authorList>
            <person name="Maeda T."/>
            <person name="Kobayashi Y."/>
            <person name="Nakagawa T."/>
            <person name="Ezawa T."/>
            <person name="Yamaguchi K."/>
            <person name="Bino T."/>
            <person name="Nishimoto Y."/>
            <person name="Shigenobu S."/>
            <person name="Kawaguchi M."/>
        </authorList>
    </citation>
    <scope>NUCLEOTIDE SEQUENCE</scope>
    <source>
        <strain evidence="1">HR1</strain>
    </source>
</reference>
<dbReference type="AlphaFoldDB" id="A0A8H3L8E7"/>
<dbReference type="EMBL" id="BLAL01000061">
    <property type="protein sequence ID" value="GES82554.1"/>
    <property type="molecule type" value="Genomic_DNA"/>
</dbReference>
<dbReference type="Proteomes" id="UP000615446">
    <property type="component" value="Unassembled WGS sequence"/>
</dbReference>
<gene>
    <name evidence="1" type="ORF">RCL2_000974900</name>
</gene>
<name>A0A8H3L8E7_9GLOM</name>
<evidence type="ECO:0000313" key="2">
    <source>
        <dbReference type="Proteomes" id="UP000615446"/>
    </source>
</evidence>
<evidence type="ECO:0000313" key="1">
    <source>
        <dbReference type="EMBL" id="GES82554.1"/>
    </source>
</evidence>
<accession>A0A8H3L8E7</accession>
<organism evidence="1 2">
    <name type="scientific">Rhizophagus clarus</name>
    <dbReference type="NCBI Taxonomy" id="94130"/>
    <lineage>
        <taxon>Eukaryota</taxon>
        <taxon>Fungi</taxon>
        <taxon>Fungi incertae sedis</taxon>
        <taxon>Mucoromycota</taxon>
        <taxon>Glomeromycotina</taxon>
        <taxon>Glomeromycetes</taxon>
        <taxon>Glomerales</taxon>
        <taxon>Glomeraceae</taxon>
        <taxon>Rhizophagus</taxon>
    </lineage>
</organism>
<comment type="caution">
    <text evidence="1">The sequence shown here is derived from an EMBL/GenBank/DDBJ whole genome shotgun (WGS) entry which is preliminary data.</text>
</comment>
<proteinExistence type="predicted"/>